<dbReference type="GO" id="GO:0016020">
    <property type="term" value="C:membrane"/>
    <property type="evidence" value="ECO:0007669"/>
    <property type="project" value="TreeGrafter"/>
</dbReference>
<dbReference type="CDD" id="cd08771">
    <property type="entry name" value="DLP_1"/>
    <property type="match status" value="1"/>
</dbReference>
<dbReference type="PROSITE" id="PS51388">
    <property type="entry name" value="GED"/>
    <property type="match status" value="1"/>
</dbReference>
<proteinExistence type="predicted"/>
<feature type="domain" description="Dynamin-type G" evidence="4">
    <location>
        <begin position="43"/>
        <end position="324"/>
    </location>
</feature>
<dbReference type="PANTHER" id="PTHR11566:SF131">
    <property type="entry name" value="GTPASE, PUTATIVE (AFU_ORTHOLOGUE AFUA_6G07630)-RELATED"/>
    <property type="match status" value="1"/>
</dbReference>
<dbReference type="GO" id="GO:0005737">
    <property type="term" value="C:cytoplasm"/>
    <property type="evidence" value="ECO:0007669"/>
    <property type="project" value="TreeGrafter"/>
</dbReference>
<evidence type="ECO:0000259" key="3">
    <source>
        <dbReference type="PROSITE" id="PS51388"/>
    </source>
</evidence>
<evidence type="ECO:0000259" key="4">
    <source>
        <dbReference type="PROSITE" id="PS51718"/>
    </source>
</evidence>
<dbReference type="Pfam" id="PF01031">
    <property type="entry name" value="Dynamin_M"/>
    <property type="match status" value="1"/>
</dbReference>
<dbReference type="STRING" id="914234.M2QL85"/>
<dbReference type="PANTHER" id="PTHR11566">
    <property type="entry name" value="DYNAMIN"/>
    <property type="match status" value="1"/>
</dbReference>
<dbReference type="GO" id="GO:0008017">
    <property type="term" value="F:microtubule binding"/>
    <property type="evidence" value="ECO:0007669"/>
    <property type="project" value="TreeGrafter"/>
</dbReference>
<dbReference type="Gene3D" id="3.40.50.300">
    <property type="entry name" value="P-loop containing nucleotide triphosphate hydrolases"/>
    <property type="match status" value="1"/>
</dbReference>
<dbReference type="InterPro" id="IPR027417">
    <property type="entry name" value="P-loop_NTPase"/>
</dbReference>
<evidence type="ECO:0008006" key="7">
    <source>
        <dbReference type="Google" id="ProtNLM"/>
    </source>
</evidence>
<dbReference type="PROSITE" id="PS51718">
    <property type="entry name" value="G_DYNAMIN_2"/>
    <property type="match status" value="1"/>
</dbReference>
<gene>
    <name evidence="5" type="ORF">CERSUDRAFT_76970</name>
</gene>
<feature type="domain" description="GED" evidence="3">
    <location>
        <begin position="627"/>
        <end position="722"/>
    </location>
</feature>
<keyword evidence="2" id="KW-0342">GTP-binding</keyword>
<evidence type="ECO:0000256" key="2">
    <source>
        <dbReference type="ARBA" id="ARBA00023134"/>
    </source>
</evidence>
<dbReference type="EMBL" id="KB445808">
    <property type="protein sequence ID" value="EMD32895.1"/>
    <property type="molecule type" value="Genomic_DNA"/>
</dbReference>
<dbReference type="GO" id="GO:0003924">
    <property type="term" value="F:GTPase activity"/>
    <property type="evidence" value="ECO:0007669"/>
    <property type="project" value="InterPro"/>
</dbReference>
<name>M2QL85_CERS8</name>
<evidence type="ECO:0000256" key="1">
    <source>
        <dbReference type="ARBA" id="ARBA00022741"/>
    </source>
</evidence>
<organism evidence="5 6">
    <name type="scientific">Ceriporiopsis subvermispora (strain B)</name>
    <name type="common">White-rot fungus</name>
    <name type="synonym">Gelatoporia subvermispora</name>
    <dbReference type="NCBI Taxonomy" id="914234"/>
    <lineage>
        <taxon>Eukaryota</taxon>
        <taxon>Fungi</taxon>
        <taxon>Dikarya</taxon>
        <taxon>Basidiomycota</taxon>
        <taxon>Agaricomycotina</taxon>
        <taxon>Agaricomycetes</taxon>
        <taxon>Polyporales</taxon>
        <taxon>Gelatoporiaceae</taxon>
        <taxon>Gelatoporia</taxon>
    </lineage>
</organism>
<protein>
    <recommendedName>
        <fullName evidence="7">GED domain-containing protein</fullName>
    </recommendedName>
</protein>
<dbReference type="GO" id="GO:0005525">
    <property type="term" value="F:GTP binding"/>
    <property type="evidence" value="ECO:0007669"/>
    <property type="project" value="InterPro"/>
</dbReference>
<reference evidence="5 6" key="1">
    <citation type="journal article" date="2012" name="Proc. Natl. Acad. Sci. U.S.A.">
        <title>Comparative genomics of Ceriporiopsis subvermispora and Phanerochaete chrysosporium provide insight into selective ligninolysis.</title>
        <authorList>
            <person name="Fernandez-Fueyo E."/>
            <person name="Ruiz-Duenas F.J."/>
            <person name="Ferreira P."/>
            <person name="Floudas D."/>
            <person name="Hibbett D.S."/>
            <person name="Canessa P."/>
            <person name="Larrondo L.F."/>
            <person name="James T.Y."/>
            <person name="Seelenfreund D."/>
            <person name="Lobos S."/>
            <person name="Polanco R."/>
            <person name="Tello M."/>
            <person name="Honda Y."/>
            <person name="Watanabe T."/>
            <person name="Watanabe T."/>
            <person name="Ryu J.S."/>
            <person name="Kubicek C.P."/>
            <person name="Schmoll M."/>
            <person name="Gaskell J."/>
            <person name="Hammel K.E."/>
            <person name="St John F.J."/>
            <person name="Vanden Wymelenberg A."/>
            <person name="Sabat G."/>
            <person name="Splinter BonDurant S."/>
            <person name="Syed K."/>
            <person name="Yadav J.S."/>
            <person name="Doddapaneni H."/>
            <person name="Subramanian V."/>
            <person name="Lavin J.L."/>
            <person name="Oguiza J.A."/>
            <person name="Perez G."/>
            <person name="Pisabarro A.G."/>
            <person name="Ramirez L."/>
            <person name="Santoyo F."/>
            <person name="Master E."/>
            <person name="Coutinho P.M."/>
            <person name="Henrissat B."/>
            <person name="Lombard V."/>
            <person name="Magnuson J.K."/>
            <person name="Kuees U."/>
            <person name="Hori C."/>
            <person name="Igarashi K."/>
            <person name="Samejima M."/>
            <person name="Held B.W."/>
            <person name="Barry K.W."/>
            <person name="LaButti K.M."/>
            <person name="Lapidus A."/>
            <person name="Lindquist E.A."/>
            <person name="Lucas S.M."/>
            <person name="Riley R."/>
            <person name="Salamov A.A."/>
            <person name="Hoffmeister D."/>
            <person name="Schwenk D."/>
            <person name="Hadar Y."/>
            <person name="Yarden O."/>
            <person name="de Vries R.P."/>
            <person name="Wiebenga A."/>
            <person name="Stenlid J."/>
            <person name="Eastwood D."/>
            <person name="Grigoriev I.V."/>
            <person name="Berka R.M."/>
            <person name="Blanchette R.A."/>
            <person name="Kersten P."/>
            <person name="Martinez A.T."/>
            <person name="Vicuna R."/>
            <person name="Cullen D."/>
        </authorList>
    </citation>
    <scope>NUCLEOTIDE SEQUENCE [LARGE SCALE GENOMIC DNA]</scope>
    <source>
        <strain evidence="5 6">B</strain>
    </source>
</reference>
<dbReference type="SUPFAM" id="SSF52540">
    <property type="entry name" value="P-loop containing nucleoside triphosphate hydrolases"/>
    <property type="match status" value="1"/>
</dbReference>
<dbReference type="OrthoDB" id="5061070at2759"/>
<dbReference type="Proteomes" id="UP000016930">
    <property type="component" value="Unassembled WGS sequence"/>
</dbReference>
<dbReference type="InterPro" id="IPR022812">
    <property type="entry name" value="Dynamin"/>
</dbReference>
<dbReference type="PRINTS" id="PR00195">
    <property type="entry name" value="DYNAMIN"/>
</dbReference>
<dbReference type="InterPro" id="IPR030381">
    <property type="entry name" value="G_DYNAMIN_dom"/>
</dbReference>
<dbReference type="GO" id="GO:0005874">
    <property type="term" value="C:microtubule"/>
    <property type="evidence" value="ECO:0007669"/>
    <property type="project" value="TreeGrafter"/>
</dbReference>
<dbReference type="InterPro" id="IPR020850">
    <property type="entry name" value="GED_dom"/>
</dbReference>
<dbReference type="Pfam" id="PF00350">
    <property type="entry name" value="Dynamin_N"/>
    <property type="match status" value="1"/>
</dbReference>
<dbReference type="Gene3D" id="1.20.120.1240">
    <property type="entry name" value="Dynamin, middle domain"/>
    <property type="match status" value="1"/>
</dbReference>
<dbReference type="InterPro" id="IPR001401">
    <property type="entry name" value="Dynamin_GTPase"/>
</dbReference>
<sequence length="722" mass="81024">MVAAITNGTSNGGLGLSSAQFSGARRRLLDLINRLVNTGVSLDIDIPLIAVIGQQSAGKSSLIESISGIRLPRASGTCTRCPTECRLSFSPDRWQCTVRLRFETDADGGTLGEARNIIFGDIIYTKDEVEERIRRAQRAILNPDTPWRHFLEDDDTDVANPQLTFSLNCVSLQISGPDVADLSFVDLPGLIASVSSTGKTSDIELVKNLVSSYISKESCIILLTVACETDFENQAAHHLTKQHDPEGKRTIANIPLIYGHPGVLTKPDRIPSGDEGNWLKFITNDKEPLANGYLGFEFQQHLGTAKLTERLSTILSSLIAKRLPEIRDELQSLMVTTDSLLGQLPTAPSDDAFGEVSETLAAFTRKFGQFLKGTPGVDGLLQSIRHAQAQFKRAVRATAPDFRACERSEMGMLPGKATMLDLFKDEEKGSIPVNGERAIYIEDVMERARNAVTRELPGHYPFEVTEYYISDLVSQWRVPAYNLFDTVLDILLAKTKTLIAEHFVQFPRLQQQVLVIVCEYIEHCSEGTMEQIDWHLRAEKRPMTLNDHYYMEYRNKCLAHYKSQRPHHSNMALNNVLRSYSTTNNTSPSTEHQAVSKIMSAFSELNIYGIDPVDLARVLPSDPYEAAIEIMASVRAYFQVAYKRFIDNIPIAIDQDLVLGLDRSHQLERKLRKGLGLNGPDAYQICEEFLREPEDVSLRRDELRKKKERLAKARRELMELHL</sequence>
<dbReference type="InterPro" id="IPR003130">
    <property type="entry name" value="GED"/>
</dbReference>
<dbReference type="Pfam" id="PF02212">
    <property type="entry name" value="GED"/>
    <property type="match status" value="1"/>
</dbReference>
<dbReference type="HOGENOM" id="CLU_008964_4_1_1"/>
<dbReference type="InterPro" id="IPR045063">
    <property type="entry name" value="Dynamin_N"/>
</dbReference>
<dbReference type="SMART" id="SM00053">
    <property type="entry name" value="DYNc"/>
    <property type="match status" value="1"/>
</dbReference>
<evidence type="ECO:0000313" key="6">
    <source>
        <dbReference type="Proteomes" id="UP000016930"/>
    </source>
</evidence>
<evidence type="ECO:0000313" key="5">
    <source>
        <dbReference type="EMBL" id="EMD32895.1"/>
    </source>
</evidence>
<keyword evidence="1" id="KW-0547">Nucleotide-binding</keyword>
<dbReference type="InterPro" id="IPR000375">
    <property type="entry name" value="Dynamin_stalk"/>
</dbReference>
<keyword evidence="6" id="KW-1185">Reference proteome</keyword>
<accession>M2QL85</accession>
<dbReference type="AlphaFoldDB" id="M2QL85"/>